<proteinExistence type="predicted"/>
<dbReference type="Pfam" id="PF14903">
    <property type="entry name" value="WG_beta_rep"/>
    <property type="match status" value="2"/>
</dbReference>
<protein>
    <submittedName>
        <fullName evidence="1">WG repeat-containing protein</fullName>
    </submittedName>
</protein>
<dbReference type="InterPro" id="IPR032774">
    <property type="entry name" value="WG_beta_rep"/>
</dbReference>
<dbReference type="AlphaFoldDB" id="A0A847RTM7"/>
<name>A0A847RTM7_9BACT</name>
<evidence type="ECO:0000313" key="1">
    <source>
        <dbReference type="EMBL" id="NLR64205.1"/>
    </source>
</evidence>
<dbReference type="EMBL" id="JABAIA010000001">
    <property type="protein sequence ID" value="NLR64205.1"/>
    <property type="molecule type" value="Genomic_DNA"/>
</dbReference>
<organism evidence="1 2">
    <name type="scientific">Chitinophaga varians</name>
    <dbReference type="NCBI Taxonomy" id="2202339"/>
    <lineage>
        <taxon>Bacteria</taxon>
        <taxon>Pseudomonadati</taxon>
        <taxon>Bacteroidota</taxon>
        <taxon>Chitinophagia</taxon>
        <taxon>Chitinophagales</taxon>
        <taxon>Chitinophagaceae</taxon>
        <taxon>Chitinophaga</taxon>
    </lineage>
</organism>
<dbReference type="SUPFAM" id="SSF69360">
    <property type="entry name" value="Cell wall binding repeat"/>
    <property type="match status" value="1"/>
</dbReference>
<dbReference type="RefSeq" id="WP_168870157.1">
    <property type="nucleotide sequence ID" value="NZ_JABAIA010000001.1"/>
</dbReference>
<evidence type="ECO:0000313" key="2">
    <source>
        <dbReference type="Proteomes" id="UP000570474"/>
    </source>
</evidence>
<dbReference type="Proteomes" id="UP000570474">
    <property type="component" value="Unassembled WGS sequence"/>
</dbReference>
<dbReference type="PANTHER" id="PTHR37841">
    <property type="entry name" value="GLR2918 PROTEIN"/>
    <property type="match status" value="1"/>
</dbReference>
<accession>A0A847RTM7</accession>
<reference evidence="1 2" key="1">
    <citation type="submission" date="2020-04" db="EMBL/GenBank/DDBJ databases">
        <authorList>
            <person name="Yin C."/>
        </authorList>
    </citation>
    <scope>NUCLEOTIDE SEQUENCE [LARGE SCALE GENOMIC DNA]</scope>
    <source>
        <strain evidence="1 2">Ae27</strain>
    </source>
</reference>
<gene>
    <name evidence="1" type="ORF">HGH92_07795</name>
</gene>
<dbReference type="PANTHER" id="PTHR37841:SF1">
    <property type="entry name" value="DUF3298 DOMAIN-CONTAINING PROTEIN"/>
    <property type="match status" value="1"/>
</dbReference>
<sequence length="580" mass="64071">MYLLNQDSIPATIAQHFPPTEDSYFYNPMMRWGNGFPLLFHPLFAGDIAVSPPLDHGAEGGLYTLAKNGIIALRALYDFIEAHQSALLDDPAAFLAAREKLFRYLEERAGLRFFRLAPWGESIDETPPGDGYLSEAAALKGSIEENNAVIHKAIAANDPSLLDECPFLEGVAFRQHLNAAVYDYGWALIRSSLHPFRLEVFTEEGLKGMKDALGEIVVPATYDTIGDFPITEGLATVSKRDKWGYINRRGIEVVPCIYDRADDFEYGYGAVVMDGKFGVVDENGQTIVPLVYDDGHLPGHDLFAVKKGHEWALIGASGEVLLPFQPAISIVAVRDMEGHSYFQLAKENGEKLFFTHRMKLLPVGALDEITAAGEYYIVTRGKANALLDATGETLLPFAQQQFRWIHALLAFAVTIDKKTGLYAPDKGWLTDVVYDSIEPLYTPENDERYAMVRNGMKAGLFAVGEQFYRVLPVAYYRFSYLKKGFFGYCTSEASWGIVRANGTIVTDTIFEYLDGKMGNVPNAVAIGLKDNEMVTVAEDGTATPMSPHDIVAELDGATRNMSLLKVLRAAKKAIAQQPGQ</sequence>
<keyword evidence="2" id="KW-1185">Reference proteome</keyword>
<comment type="caution">
    <text evidence="1">The sequence shown here is derived from an EMBL/GenBank/DDBJ whole genome shotgun (WGS) entry which is preliminary data.</text>
</comment>